<organism evidence="1 2">
    <name type="scientific">Jimgerdemannia flammicorona</name>
    <dbReference type="NCBI Taxonomy" id="994334"/>
    <lineage>
        <taxon>Eukaryota</taxon>
        <taxon>Fungi</taxon>
        <taxon>Fungi incertae sedis</taxon>
        <taxon>Mucoromycota</taxon>
        <taxon>Mucoromycotina</taxon>
        <taxon>Endogonomycetes</taxon>
        <taxon>Endogonales</taxon>
        <taxon>Endogonaceae</taxon>
        <taxon>Jimgerdemannia</taxon>
    </lineage>
</organism>
<comment type="caution">
    <text evidence="1">The sequence shown here is derived from an EMBL/GenBank/DDBJ whole genome shotgun (WGS) entry which is preliminary data.</text>
</comment>
<gene>
    <name evidence="1" type="ORF">BC936DRAFT_149465</name>
</gene>
<name>A0A433D0R9_9FUNG</name>
<dbReference type="Proteomes" id="UP000268093">
    <property type="component" value="Unassembled WGS sequence"/>
</dbReference>
<reference evidence="1 2" key="1">
    <citation type="journal article" date="2018" name="New Phytol.">
        <title>Phylogenomics of Endogonaceae and evolution of mycorrhizas within Mucoromycota.</title>
        <authorList>
            <person name="Chang Y."/>
            <person name="Desiro A."/>
            <person name="Na H."/>
            <person name="Sandor L."/>
            <person name="Lipzen A."/>
            <person name="Clum A."/>
            <person name="Barry K."/>
            <person name="Grigoriev I.V."/>
            <person name="Martin F.M."/>
            <person name="Stajich J.E."/>
            <person name="Smith M.E."/>
            <person name="Bonito G."/>
            <person name="Spatafora J.W."/>
        </authorList>
    </citation>
    <scope>NUCLEOTIDE SEQUENCE [LARGE SCALE GENOMIC DNA]</scope>
    <source>
        <strain evidence="1 2">GMNB39</strain>
    </source>
</reference>
<accession>A0A433D0R9</accession>
<dbReference type="EMBL" id="RBNI01008923">
    <property type="protein sequence ID" value="RUP44433.1"/>
    <property type="molecule type" value="Genomic_DNA"/>
</dbReference>
<evidence type="ECO:0000313" key="1">
    <source>
        <dbReference type="EMBL" id="RUP44433.1"/>
    </source>
</evidence>
<dbReference type="AlphaFoldDB" id="A0A433D0R9"/>
<dbReference type="PANTHER" id="PTHR34724:SF2">
    <property type="entry name" value="OS12G0596101 PROTEIN"/>
    <property type="match status" value="1"/>
</dbReference>
<proteinExistence type="predicted"/>
<evidence type="ECO:0000313" key="2">
    <source>
        <dbReference type="Proteomes" id="UP000268093"/>
    </source>
</evidence>
<sequence length="61" mass="6419">MCYAVTCSKCNKTTWKGCGRHVDSVMKNVPVENQCTCPRDGQGAVQQPADGQSASAGCVVI</sequence>
<dbReference type="PANTHER" id="PTHR34724">
    <property type="entry name" value="OS12G0596101 PROTEIN"/>
    <property type="match status" value="1"/>
</dbReference>
<keyword evidence="2" id="KW-1185">Reference proteome</keyword>
<dbReference type="OrthoDB" id="88410at2759"/>
<protein>
    <submittedName>
        <fullName evidence="1">Uncharacterized protein</fullName>
    </submittedName>
</protein>